<dbReference type="RefSeq" id="WP_190560233.1">
    <property type="nucleotide sequence ID" value="NZ_JACJQU010000005.1"/>
</dbReference>
<accession>A0A926WGH0</accession>
<sequence>MIVFNIKLRSHKTSTKVRTSAAATALFIRNVETEKFMSLSARQKGVCL</sequence>
<name>A0A926WGH0_9NOST</name>
<comment type="caution">
    <text evidence="1">The sequence shown here is derived from an EMBL/GenBank/DDBJ whole genome shotgun (WGS) entry which is preliminary data.</text>
</comment>
<organism evidence="1 2">
    <name type="scientific">Anabaena sphaerica FACHB-251</name>
    <dbReference type="NCBI Taxonomy" id="2692883"/>
    <lineage>
        <taxon>Bacteria</taxon>
        <taxon>Bacillati</taxon>
        <taxon>Cyanobacteriota</taxon>
        <taxon>Cyanophyceae</taxon>
        <taxon>Nostocales</taxon>
        <taxon>Nostocaceae</taxon>
        <taxon>Anabaena</taxon>
    </lineage>
</organism>
<keyword evidence="2" id="KW-1185">Reference proteome</keyword>
<dbReference type="Proteomes" id="UP000662185">
    <property type="component" value="Unassembled WGS sequence"/>
</dbReference>
<gene>
    <name evidence="1" type="ORF">H6G06_11705</name>
</gene>
<reference evidence="2" key="1">
    <citation type="journal article" date="2020" name="ISME J.">
        <title>Comparative genomics reveals insights into cyanobacterial evolution and habitat adaptation.</title>
        <authorList>
            <person name="Chen M.Y."/>
            <person name="Teng W.K."/>
            <person name="Zhao L."/>
            <person name="Hu C.X."/>
            <person name="Zhou Y.K."/>
            <person name="Han B.P."/>
            <person name="Song L.R."/>
            <person name="Shu W.S."/>
        </authorList>
    </citation>
    <scope>NUCLEOTIDE SEQUENCE [LARGE SCALE GENOMIC DNA]</scope>
    <source>
        <strain evidence="2">FACHB-251</strain>
    </source>
</reference>
<evidence type="ECO:0000313" key="1">
    <source>
        <dbReference type="EMBL" id="MBD2294136.1"/>
    </source>
</evidence>
<dbReference type="EMBL" id="JACJQU010000005">
    <property type="protein sequence ID" value="MBD2294136.1"/>
    <property type="molecule type" value="Genomic_DNA"/>
</dbReference>
<dbReference type="AlphaFoldDB" id="A0A926WGH0"/>
<evidence type="ECO:0000313" key="2">
    <source>
        <dbReference type="Proteomes" id="UP000662185"/>
    </source>
</evidence>
<protein>
    <submittedName>
        <fullName evidence="1">Uncharacterized protein</fullName>
    </submittedName>
</protein>
<proteinExistence type="predicted"/>